<accession>A0AAW1NP10</accession>
<evidence type="ECO:0000256" key="1">
    <source>
        <dbReference type="SAM" id="MobiDB-lite"/>
    </source>
</evidence>
<evidence type="ECO:0000313" key="2">
    <source>
        <dbReference type="EMBL" id="KAK9788869.1"/>
    </source>
</evidence>
<proteinExistence type="predicted"/>
<keyword evidence="3" id="KW-1185">Reference proteome</keyword>
<feature type="compositionally biased region" description="Polar residues" evidence="1">
    <location>
        <begin position="1"/>
        <end position="17"/>
    </location>
</feature>
<dbReference type="Proteomes" id="UP001465755">
    <property type="component" value="Unassembled WGS sequence"/>
</dbReference>
<feature type="region of interest" description="Disordered" evidence="1">
    <location>
        <begin position="1"/>
        <end position="55"/>
    </location>
</feature>
<dbReference type="EMBL" id="JALJOQ010000218">
    <property type="protein sequence ID" value="KAK9788869.1"/>
    <property type="molecule type" value="Genomic_DNA"/>
</dbReference>
<sequence>MSSAQQQNAGSDSSDPVQQVKAGILPGTIDSDNKYHSVEHDRTQQKGTYSPLGGAVKQNDQLQSAQGAYATPAEHASSGAGVNALGKDEAAQHLQNDFRAISEAGQKSSGADATTVPNTVTGTAASDAVLQGGRAV</sequence>
<feature type="compositionally biased region" description="Basic and acidic residues" evidence="1">
    <location>
        <begin position="31"/>
        <end position="44"/>
    </location>
</feature>
<reference evidence="2 3" key="1">
    <citation type="journal article" date="2024" name="Nat. Commun.">
        <title>Phylogenomics reveals the evolutionary origins of lichenization in chlorophyte algae.</title>
        <authorList>
            <person name="Puginier C."/>
            <person name="Libourel C."/>
            <person name="Otte J."/>
            <person name="Skaloud P."/>
            <person name="Haon M."/>
            <person name="Grisel S."/>
            <person name="Petersen M."/>
            <person name="Berrin J.G."/>
            <person name="Delaux P.M."/>
            <person name="Dal Grande F."/>
            <person name="Keller J."/>
        </authorList>
    </citation>
    <scope>NUCLEOTIDE SEQUENCE [LARGE SCALE GENOMIC DNA]</scope>
    <source>
        <strain evidence="2 3">SAG 2036</strain>
    </source>
</reference>
<name>A0AAW1NP10_9CHLO</name>
<organism evidence="2 3">
    <name type="scientific">Symbiochloris irregularis</name>
    <dbReference type="NCBI Taxonomy" id="706552"/>
    <lineage>
        <taxon>Eukaryota</taxon>
        <taxon>Viridiplantae</taxon>
        <taxon>Chlorophyta</taxon>
        <taxon>core chlorophytes</taxon>
        <taxon>Trebouxiophyceae</taxon>
        <taxon>Trebouxiales</taxon>
        <taxon>Trebouxiaceae</taxon>
        <taxon>Symbiochloris</taxon>
    </lineage>
</organism>
<evidence type="ECO:0000313" key="3">
    <source>
        <dbReference type="Proteomes" id="UP001465755"/>
    </source>
</evidence>
<dbReference type="AlphaFoldDB" id="A0AAW1NP10"/>
<protein>
    <submittedName>
        <fullName evidence="2">Uncharacterized protein</fullName>
    </submittedName>
</protein>
<comment type="caution">
    <text evidence="2">The sequence shown here is derived from an EMBL/GenBank/DDBJ whole genome shotgun (WGS) entry which is preliminary data.</text>
</comment>
<gene>
    <name evidence="2" type="ORF">WJX73_007399</name>
</gene>